<name>K6YS61_9ALTE</name>
<comment type="caution">
    <text evidence="1">The sequence shown here is derived from an EMBL/GenBank/DDBJ whole genome shotgun (WGS) entry which is preliminary data.</text>
</comment>
<sequence length="210" mass="23738">MTNLDKARKYEDKWNSKSISGGLVDSFKFTDQQTINLSKIVKFDCADRLIKQTEKIIEAKLANDDIPRINRASETKKSLELVNGHLLNAMKYLNELDPLSAEALPVHIFLAEKNEHGYADQQLLNESPLRNLTVLIAGIEKSMSTLTEYARKDEISFLIVEVAKIFRSHGLKAAYTPESKFHSFLIECLASIGIEKKNISDKIKELLDQG</sequence>
<evidence type="ECO:0000313" key="2">
    <source>
        <dbReference type="Proteomes" id="UP000006334"/>
    </source>
</evidence>
<dbReference type="RefSeq" id="WP_008843961.1">
    <property type="nucleotide sequence ID" value="NZ_BAEN01000035.1"/>
</dbReference>
<keyword evidence="2" id="KW-1185">Reference proteome</keyword>
<accession>K6YS61</accession>
<proteinExistence type="predicted"/>
<organism evidence="1 2">
    <name type="scientific">Aliiglaciecola lipolytica E3</name>
    <dbReference type="NCBI Taxonomy" id="1127673"/>
    <lineage>
        <taxon>Bacteria</taxon>
        <taxon>Pseudomonadati</taxon>
        <taxon>Pseudomonadota</taxon>
        <taxon>Gammaproteobacteria</taxon>
        <taxon>Alteromonadales</taxon>
        <taxon>Alteromonadaceae</taxon>
        <taxon>Aliiglaciecola</taxon>
    </lineage>
</organism>
<evidence type="ECO:0000313" key="1">
    <source>
        <dbReference type="EMBL" id="GAC14145.1"/>
    </source>
</evidence>
<gene>
    <name evidence="1" type="ORF">GLIP_1511</name>
</gene>
<protein>
    <submittedName>
        <fullName evidence="1">Uncharacterized protein</fullName>
    </submittedName>
</protein>
<dbReference type="STRING" id="1127673.GLIP_1511"/>
<dbReference type="EMBL" id="BAEN01000035">
    <property type="protein sequence ID" value="GAC14145.1"/>
    <property type="molecule type" value="Genomic_DNA"/>
</dbReference>
<dbReference type="AlphaFoldDB" id="K6YS61"/>
<dbReference type="Proteomes" id="UP000006334">
    <property type="component" value="Unassembled WGS sequence"/>
</dbReference>
<reference evidence="1 2" key="1">
    <citation type="journal article" date="2017" name="Antonie Van Leeuwenhoek">
        <title>Rhizobium rhizosphaerae sp. nov., a novel species isolated from rice rhizosphere.</title>
        <authorList>
            <person name="Zhao J.J."/>
            <person name="Zhang J."/>
            <person name="Zhang R.J."/>
            <person name="Zhang C.W."/>
            <person name="Yin H.Q."/>
            <person name="Zhang X.X."/>
        </authorList>
    </citation>
    <scope>NUCLEOTIDE SEQUENCE [LARGE SCALE GENOMIC DNA]</scope>
    <source>
        <strain evidence="1 2">E3</strain>
    </source>
</reference>